<evidence type="ECO:0000256" key="13">
    <source>
        <dbReference type="RuleBase" id="RU003587"/>
    </source>
</evidence>
<name>A0ABN0IKV8_9FIRM</name>
<evidence type="ECO:0000256" key="10">
    <source>
        <dbReference type="ARBA" id="ARBA00026033"/>
    </source>
</evidence>
<protein>
    <recommendedName>
        <fullName evidence="11 12">UvrABC system protein B</fullName>
        <shortName evidence="12">Protein UvrB</shortName>
    </recommendedName>
    <alternativeName>
        <fullName evidence="12">Excinuclease ABC subunit B</fullName>
    </alternativeName>
</protein>
<keyword evidence="3 12" id="KW-0963">Cytoplasm</keyword>
<feature type="region of interest" description="Disordered" evidence="15">
    <location>
        <begin position="696"/>
        <end position="726"/>
    </location>
</feature>
<dbReference type="InterPro" id="IPR006935">
    <property type="entry name" value="Helicase/UvrB_N"/>
</dbReference>
<evidence type="ECO:0000256" key="15">
    <source>
        <dbReference type="SAM" id="MobiDB-lite"/>
    </source>
</evidence>
<dbReference type="InterPro" id="IPR027417">
    <property type="entry name" value="P-loop_NTPase"/>
</dbReference>
<dbReference type="SUPFAM" id="SSF46600">
    <property type="entry name" value="C-terminal UvrC-binding domain of UvrB"/>
    <property type="match status" value="1"/>
</dbReference>
<keyword evidence="6 12" id="KW-0228">DNA excision</keyword>
<dbReference type="InterPro" id="IPR014001">
    <property type="entry name" value="Helicase_ATP-bd"/>
</dbReference>
<evidence type="ECO:0000256" key="2">
    <source>
        <dbReference type="ARBA" id="ARBA00008533"/>
    </source>
</evidence>
<evidence type="ECO:0000256" key="3">
    <source>
        <dbReference type="ARBA" id="ARBA00022490"/>
    </source>
</evidence>
<feature type="binding site" evidence="12">
    <location>
        <begin position="48"/>
        <end position="55"/>
    </location>
    <ligand>
        <name>ATP</name>
        <dbReference type="ChEBI" id="CHEBI:30616"/>
    </ligand>
</feature>
<dbReference type="Pfam" id="PF00271">
    <property type="entry name" value="Helicase_C"/>
    <property type="match status" value="1"/>
</dbReference>
<dbReference type="PROSITE" id="PS51194">
    <property type="entry name" value="HELICASE_CTER"/>
    <property type="match status" value="1"/>
</dbReference>
<dbReference type="Gene3D" id="4.10.860.10">
    <property type="entry name" value="UVR domain"/>
    <property type="match status" value="1"/>
</dbReference>
<dbReference type="InterPro" id="IPR036876">
    <property type="entry name" value="UVR_dom_sf"/>
</dbReference>
<dbReference type="PROSITE" id="PS51192">
    <property type="entry name" value="HELICASE_ATP_BIND_1"/>
    <property type="match status" value="1"/>
</dbReference>
<dbReference type="InterPro" id="IPR041471">
    <property type="entry name" value="UvrB_inter"/>
</dbReference>
<evidence type="ECO:0000256" key="6">
    <source>
        <dbReference type="ARBA" id="ARBA00022769"/>
    </source>
</evidence>
<feature type="domain" description="UVR" evidence="16">
    <location>
        <begin position="660"/>
        <end position="695"/>
    </location>
</feature>
<dbReference type="PANTHER" id="PTHR24029">
    <property type="entry name" value="UVRABC SYSTEM PROTEIN B"/>
    <property type="match status" value="1"/>
</dbReference>
<evidence type="ECO:0000259" key="17">
    <source>
        <dbReference type="PROSITE" id="PS51192"/>
    </source>
</evidence>
<comment type="caution">
    <text evidence="19">The sequence shown here is derived from an EMBL/GenBank/DDBJ whole genome shotgun (WGS) entry which is preliminary data.</text>
</comment>
<evidence type="ECO:0000259" key="16">
    <source>
        <dbReference type="PROSITE" id="PS50151"/>
    </source>
</evidence>
<evidence type="ECO:0000313" key="19">
    <source>
        <dbReference type="EMBL" id="EKY20070.1"/>
    </source>
</evidence>
<feature type="region of interest" description="Disordered" evidence="15">
    <location>
        <begin position="617"/>
        <end position="647"/>
    </location>
</feature>
<dbReference type="CDD" id="cd18790">
    <property type="entry name" value="SF2_C_UvrB"/>
    <property type="match status" value="1"/>
</dbReference>
<keyword evidence="20" id="KW-1185">Reference proteome</keyword>
<feature type="coiled-coil region" evidence="14">
    <location>
        <begin position="262"/>
        <end position="293"/>
    </location>
</feature>
<comment type="subcellular location">
    <subcellularLocation>
        <location evidence="1 12 13">Cytoplasm</location>
    </subcellularLocation>
</comment>
<evidence type="ECO:0000256" key="1">
    <source>
        <dbReference type="ARBA" id="ARBA00004496"/>
    </source>
</evidence>
<keyword evidence="14" id="KW-0175">Coiled coil</keyword>
<feature type="compositionally biased region" description="Basic and acidic residues" evidence="15">
    <location>
        <begin position="636"/>
        <end position="647"/>
    </location>
</feature>
<evidence type="ECO:0000313" key="20">
    <source>
        <dbReference type="Proteomes" id="UP000010412"/>
    </source>
</evidence>
<dbReference type="Proteomes" id="UP000010412">
    <property type="component" value="Unassembled WGS sequence"/>
</dbReference>
<evidence type="ECO:0000259" key="18">
    <source>
        <dbReference type="PROSITE" id="PS51194"/>
    </source>
</evidence>
<dbReference type="PROSITE" id="PS50151">
    <property type="entry name" value="UVR"/>
    <property type="match status" value="1"/>
</dbReference>
<dbReference type="CDD" id="cd17916">
    <property type="entry name" value="DEXHc_UvrB"/>
    <property type="match status" value="1"/>
</dbReference>
<dbReference type="InterPro" id="IPR004807">
    <property type="entry name" value="UvrB"/>
</dbReference>
<dbReference type="SUPFAM" id="SSF52540">
    <property type="entry name" value="P-loop containing nucleoside triphosphate hydrolases"/>
    <property type="match status" value="2"/>
</dbReference>
<evidence type="ECO:0000256" key="14">
    <source>
        <dbReference type="SAM" id="Coils"/>
    </source>
</evidence>
<dbReference type="NCBIfam" id="NF003673">
    <property type="entry name" value="PRK05298.1"/>
    <property type="match status" value="1"/>
</dbReference>
<gene>
    <name evidence="12" type="primary">uvrB</name>
    <name evidence="19" type="ORF">HMPREF0870_00868</name>
</gene>
<dbReference type="InterPro" id="IPR024759">
    <property type="entry name" value="UvrB_YAD/RRR_dom"/>
</dbReference>
<dbReference type="SMART" id="SM00487">
    <property type="entry name" value="DEXDc"/>
    <property type="match status" value="1"/>
</dbReference>
<dbReference type="SMART" id="SM00490">
    <property type="entry name" value="HELICc"/>
    <property type="match status" value="1"/>
</dbReference>
<sequence>MKHNSYNYEGGQPFKVEAPFTPTGDQPTAIQSLTDGIERGEWAQVLLGATGTGKTFTMAKVIEAVQKPTLIIAHNKTLAAQLCSEFKSFFPNNAVEYFVSYYDFYQPEAYIPSSDTYIEKDASINDEIDKLRHSATMSLFERRDVIIVASVSCIYGLGDPEDYSDLVLSLRLGQTKSRDEILSKLVDIQYTRNDMNFIRGTFRVQGDTIEIFPAAYSERAIRVELFGDEIDRLVEVDALTGEVIAERKHVAVYPASHYVTTKEKMKIAVERIEAELDEQLAKLKAEDRLLEAQRLEQRTRYDIEMMQEMGYCSGIENYSRHMSERKAGEAPYTLIDYFPDDFLIMVDESHVTIPQVRAMYNGDRARKESLIEYGFRLPSALDNRPLKFDEFVERINQIVYVSATPGPYEMEVETNVAEQIIRPTGLLDPSIEIRPIKGQMDDLLGEIHKRAAKNERVLVTTLTKKMAEDLTEFLKEMGVRVRYLHSDIVTIERAEIIRDLRAGVFDVLVGINLLREGLDMPEVSLVAILDADKEGFLRSDTAMIQTIGRAARNVNGHVIMYADRVTGSMQRAMDETDRRRAVQEAYNIEHHITPKSVSKDVKELIELTKIEADMVTDGKGLSPKKGKKKSSAAGMDHGHEPYAQDADTTKVAEITAEELYNKIEELDRQMKAAAKQLEFEKAAKLRDQLGELRQQWSDMHSVGESKLKKPRKNSKKQSPKSKKVHI</sequence>
<feature type="short sequence motif" description="Beta-hairpin" evidence="12">
    <location>
        <begin position="101"/>
        <end position="124"/>
    </location>
</feature>
<feature type="domain" description="Helicase C-terminal" evidence="18">
    <location>
        <begin position="439"/>
        <end position="605"/>
    </location>
</feature>
<dbReference type="Pfam" id="PF17757">
    <property type="entry name" value="UvrB_inter"/>
    <property type="match status" value="1"/>
</dbReference>
<dbReference type="PANTHER" id="PTHR24029:SF0">
    <property type="entry name" value="UVRABC SYSTEM PROTEIN B"/>
    <property type="match status" value="1"/>
</dbReference>
<evidence type="ECO:0000256" key="11">
    <source>
        <dbReference type="ARBA" id="ARBA00029504"/>
    </source>
</evidence>
<evidence type="ECO:0000256" key="5">
    <source>
        <dbReference type="ARBA" id="ARBA00022763"/>
    </source>
</evidence>
<proteinExistence type="inferred from homology"/>
<comment type="similarity">
    <text evidence="2 12 13">Belongs to the UvrB family.</text>
</comment>
<dbReference type="InterPro" id="IPR001650">
    <property type="entry name" value="Helicase_C-like"/>
</dbReference>
<dbReference type="Pfam" id="PF12344">
    <property type="entry name" value="UvrB"/>
    <property type="match status" value="1"/>
</dbReference>
<dbReference type="HAMAP" id="MF_00204">
    <property type="entry name" value="UvrB"/>
    <property type="match status" value="1"/>
</dbReference>
<dbReference type="Pfam" id="PF02151">
    <property type="entry name" value="UVR"/>
    <property type="match status" value="1"/>
</dbReference>
<comment type="subunit">
    <text evidence="10 12 13">Forms a heterotetramer with UvrA during the search for lesions. Interacts with UvrC in an incision complex.</text>
</comment>
<accession>A0ABN0IKV8</accession>
<feature type="compositionally biased region" description="Basic residues" evidence="15">
    <location>
        <begin position="708"/>
        <end position="726"/>
    </location>
</feature>
<dbReference type="NCBIfam" id="TIGR00631">
    <property type="entry name" value="uvrb"/>
    <property type="match status" value="1"/>
</dbReference>
<evidence type="ECO:0000256" key="4">
    <source>
        <dbReference type="ARBA" id="ARBA00022741"/>
    </source>
</evidence>
<feature type="domain" description="Helicase ATP-binding" evidence="17">
    <location>
        <begin position="35"/>
        <end position="169"/>
    </location>
</feature>
<reference evidence="19 20" key="1">
    <citation type="submission" date="2012-05" db="EMBL/GenBank/DDBJ databases">
        <authorList>
            <person name="Weinstock G."/>
            <person name="Sodergren E."/>
            <person name="Lobos E.A."/>
            <person name="Fulton L."/>
            <person name="Fulton R."/>
            <person name="Courtney L."/>
            <person name="Fronick C."/>
            <person name="O'Laughlin M."/>
            <person name="Godfrey J."/>
            <person name="Wilson R.M."/>
            <person name="Miner T."/>
            <person name="Farmer C."/>
            <person name="Delehaunty K."/>
            <person name="Cordes M."/>
            <person name="Minx P."/>
            <person name="Tomlinson C."/>
            <person name="Chen J."/>
            <person name="Wollam A."/>
            <person name="Pepin K.H."/>
            <person name="Bhonagiri V."/>
            <person name="Zhang X."/>
            <person name="Suruliraj S."/>
            <person name="Warren W."/>
            <person name="Mitreva M."/>
            <person name="Mardis E.R."/>
            <person name="Wilson R.K."/>
        </authorList>
    </citation>
    <scope>NUCLEOTIDE SEQUENCE [LARGE SCALE GENOMIC DNA]</scope>
    <source>
        <strain evidence="19 20">KON</strain>
    </source>
</reference>
<keyword evidence="9 12" id="KW-0234">DNA repair</keyword>
<keyword evidence="12 13" id="KW-0742">SOS response</keyword>
<dbReference type="Pfam" id="PF04851">
    <property type="entry name" value="ResIII"/>
    <property type="match status" value="1"/>
</dbReference>
<keyword evidence="8 12" id="KW-0267">Excision nuclease</keyword>
<comment type="domain">
    <text evidence="12">The beta-hairpin motif is involved in DNA binding.</text>
</comment>
<evidence type="ECO:0000256" key="8">
    <source>
        <dbReference type="ARBA" id="ARBA00022881"/>
    </source>
</evidence>
<organism evidence="19 20">
    <name type="scientific">Veillonella atypica KON</name>
    <dbReference type="NCBI Taxonomy" id="1128111"/>
    <lineage>
        <taxon>Bacteria</taxon>
        <taxon>Bacillati</taxon>
        <taxon>Bacillota</taxon>
        <taxon>Negativicutes</taxon>
        <taxon>Veillonellales</taxon>
        <taxon>Veillonellaceae</taxon>
        <taxon>Veillonella</taxon>
    </lineage>
</organism>
<dbReference type="RefSeq" id="WP_005384207.1">
    <property type="nucleotide sequence ID" value="NZ_KB291593.1"/>
</dbReference>
<dbReference type="EMBL" id="AMEX01000011">
    <property type="protein sequence ID" value="EKY20070.1"/>
    <property type="molecule type" value="Genomic_DNA"/>
</dbReference>
<comment type="function">
    <text evidence="12">The UvrABC repair system catalyzes the recognition and processing of DNA lesions. A damage recognition complex composed of 2 UvrA and 2 UvrB subunits scans DNA for abnormalities. Upon binding of the UvrA(2)B(2) complex to a putative damaged site, the DNA wraps around one UvrB monomer. DNA wrap is dependent on ATP binding by UvrB and probably causes local melting of the DNA helix, facilitating insertion of UvrB beta-hairpin between the DNA strands. Then UvrB probes one DNA strand for the presence of a lesion. If a lesion is found the UvrA subunits dissociate and the UvrB-DNA preincision complex is formed. This complex is subsequently bound by UvrC and the second UvrB is released. If no lesion is found, the DNA wraps around the other UvrB subunit that will check the other stand for damage.</text>
</comment>
<keyword evidence="7 12" id="KW-0067">ATP-binding</keyword>
<evidence type="ECO:0000256" key="7">
    <source>
        <dbReference type="ARBA" id="ARBA00022840"/>
    </source>
</evidence>
<evidence type="ECO:0000256" key="9">
    <source>
        <dbReference type="ARBA" id="ARBA00023204"/>
    </source>
</evidence>
<evidence type="ECO:0000256" key="12">
    <source>
        <dbReference type="HAMAP-Rule" id="MF_00204"/>
    </source>
</evidence>
<feature type="coiled-coil region" evidence="14">
    <location>
        <begin position="649"/>
        <end position="695"/>
    </location>
</feature>
<dbReference type="InterPro" id="IPR001943">
    <property type="entry name" value="UVR_dom"/>
</dbReference>
<keyword evidence="5 12" id="KW-0227">DNA damage</keyword>
<keyword evidence="4 12" id="KW-0547">Nucleotide-binding</keyword>
<dbReference type="Gene3D" id="3.40.50.300">
    <property type="entry name" value="P-loop containing nucleotide triphosphate hydrolases"/>
    <property type="match status" value="3"/>
</dbReference>